<dbReference type="EMBL" id="PKPP01015748">
    <property type="protein sequence ID" value="PWA38329.1"/>
    <property type="molecule type" value="Genomic_DNA"/>
</dbReference>
<proteinExistence type="inferred from homology"/>
<sequence>MEPSGSKASEARSMENGKVPIIDVDSDNVNEHADQNIDETVDDHVDGQKKKSRLKSFVWNHFPYEEGATTTTCPYCGTVMAAKSKQNGTSTLGSVNGSNCKELGGQQDVDGFLVGGASLKSEFIDIIRAAEVKKSG</sequence>
<comment type="pathway">
    <text evidence="4">Carbohydrate biosynthesis.</text>
</comment>
<accession>A0A2U1KNJ4</accession>
<protein>
    <submittedName>
        <fullName evidence="6">Triosephosphate isomerase</fullName>
    </submittedName>
</protein>
<evidence type="ECO:0000256" key="3">
    <source>
        <dbReference type="ARBA" id="ARBA00023235"/>
    </source>
</evidence>
<gene>
    <name evidence="6" type="ORF">CTI12_AA539340</name>
</gene>
<feature type="region of interest" description="Disordered" evidence="5">
    <location>
        <begin position="1"/>
        <end position="28"/>
    </location>
</feature>
<dbReference type="Proteomes" id="UP000245207">
    <property type="component" value="Unassembled WGS sequence"/>
</dbReference>
<dbReference type="InterPro" id="IPR013785">
    <property type="entry name" value="Aldolase_TIM"/>
</dbReference>
<dbReference type="InterPro" id="IPR035990">
    <property type="entry name" value="TIM_sf"/>
</dbReference>
<dbReference type="AlphaFoldDB" id="A0A2U1KNJ4"/>
<dbReference type="PROSITE" id="PS51440">
    <property type="entry name" value="TIM_2"/>
    <property type="match status" value="1"/>
</dbReference>
<organism evidence="6 7">
    <name type="scientific">Artemisia annua</name>
    <name type="common">Sweet wormwood</name>
    <dbReference type="NCBI Taxonomy" id="35608"/>
    <lineage>
        <taxon>Eukaryota</taxon>
        <taxon>Viridiplantae</taxon>
        <taxon>Streptophyta</taxon>
        <taxon>Embryophyta</taxon>
        <taxon>Tracheophyta</taxon>
        <taxon>Spermatophyta</taxon>
        <taxon>Magnoliopsida</taxon>
        <taxon>eudicotyledons</taxon>
        <taxon>Gunneridae</taxon>
        <taxon>Pentapetalae</taxon>
        <taxon>asterids</taxon>
        <taxon>campanulids</taxon>
        <taxon>Asterales</taxon>
        <taxon>Asteraceae</taxon>
        <taxon>Asteroideae</taxon>
        <taxon>Anthemideae</taxon>
        <taxon>Artemisiinae</taxon>
        <taxon>Artemisia</taxon>
    </lineage>
</organism>
<evidence type="ECO:0000256" key="1">
    <source>
        <dbReference type="ARBA" id="ARBA00007422"/>
    </source>
</evidence>
<comment type="similarity">
    <text evidence="1">Belongs to the triosephosphate isomerase family.</text>
</comment>
<evidence type="ECO:0000256" key="4">
    <source>
        <dbReference type="ARBA" id="ARBA00024331"/>
    </source>
</evidence>
<dbReference type="GO" id="GO:0004807">
    <property type="term" value="F:triose-phosphate isomerase activity"/>
    <property type="evidence" value="ECO:0007669"/>
    <property type="project" value="InterPro"/>
</dbReference>
<dbReference type="Pfam" id="PF00121">
    <property type="entry name" value="TIM"/>
    <property type="match status" value="1"/>
</dbReference>
<dbReference type="STRING" id="35608.A0A2U1KNJ4"/>
<comment type="caution">
    <text evidence="6">The sequence shown here is derived from an EMBL/GenBank/DDBJ whole genome shotgun (WGS) entry which is preliminary data.</text>
</comment>
<comment type="subunit">
    <text evidence="2">Homodimer.</text>
</comment>
<dbReference type="InterPro" id="IPR000652">
    <property type="entry name" value="Triosephosphate_isomerase"/>
</dbReference>
<reference evidence="6 7" key="1">
    <citation type="journal article" date="2018" name="Mol. Plant">
        <title>The genome of Artemisia annua provides insight into the evolution of Asteraceae family and artemisinin biosynthesis.</title>
        <authorList>
            <person name="Shen Q."/>
            <person name="Zhang L."/>
            <person name="Liao Z."/>
            <person name="Wang S."/>
            <person name="Yan T."/>
            <person name="Shi P."/>
            <person name="Liu M."/>
            <person name="Fu X."/>
            <person name="Pan Q."/>
            <person name="Wang Y."/>
            <person name="Lv Z."/>
            <person name="Lu X."/>
            <person name="Zhang F."/>
            <person name="Jiang W."/>
            <person name="Ma Y."/>
            <person name="Chen M."/>
            <person name="Hao X."/>
            <person name="Li L."/>
            <person name="Tang Y."/>
            <person name="Lv G."/>
            <person name="Zhou Y."/>
            <person name="Sun X."/>
            <person name="Brodelius P.E."/>
            <person name="Rose J.K.C."/>
            <person name="Tang K."/>
        </authorList>
    </citation>
    <scope>NUCLEOTIDE SEQUENCE [LARGE SCALE GENOMIC DNA]</scope>
    <source>
        <strain evidence="7">cv. Huhao1</strain>
        <tissue evidence="6">Leaf</tissue>
    </source>
</reference>
<name>A0A2U1KNJ4_ARTAN</name>
<dbReference type="OrthoDB" id="1741397at2759"/>
<evidence type="ECO:0000256" key="2">
    <source>
        <dbReference type="ARBA" id="ARBA00011738"/>
    </source>
</evidence>
<evidence type="ECO:0000313" key="7">
    <source>
        <dbReference type="Proteomes" id="UP000245207"/>
    </source>
</evidence>
<dbReference type="SUPFAM" id="SSF51351">
    <property type="entry name" value="Triosephosphate isomerase (TIM)"/>
    <property type="match status" value="1"/>
</dbReference>
<keyword evidence="3 6" id="KW-0413">Isomerase</keyword>
<dbReference type="SMART" id="SM00614">
    <property type="entry name" value="ZnF_BED"/>
    <property type="match status" value="1"/>
</dbReference>
<keyword evidence="7" id="KW-1185">Reference proteome</keyword>
<evidence type="ECO:0000313" key="6">
    <source>
        <dbReference type="EMBL" id="PWA38329.1"/>
    </source>
</evidence>
<evidence type="ECO:0000256" key="5">
    <source>
        <dbReference type="SAM" id="MobiDB-lite"/>
    </source>
</evidence>
<dbReference type="Gene3D" id="3.20.20.70">
    <property type="entry name" value="Aldolase class I"/>
    <property type="match status" value="1"/>
</dbReference>